<proteinExistence type="predicted"/>
<accession>A0A6M9PVS8</accession>
<keyword evidence="3" id="KW-1185">Reference proteome</keyword>
<name>A0A6M9PVS8_9BURK</name>
<sequence>MGTYFLDNHVQIVRYGFLIFAISILLFLFIGWAYGRHRLLKEKEVTVEDALEKAIYSLTALILGFTFITSINHFNDRTESIRSEALSLNRMYDATKYLNADDQITAKKYLNDIVTARLDVYKDVHTVDDLDRHIDYEEQQLEKFHEFIIQSITRAPANNLEPAKLILGGRLQQLMDAFFQHQLRAKNHPSFLLERFLYAQLVVSSMLCGYSMAVKKHEDWLLTTLYLSLLLFLMYIIFCLEFPNLLMDFDIFNRELLRFQKLVQ</sequence>
<organism evidence="2 3">
    <name type="scientific">Polynucleobacter arcticus</name>
    <dbReference type="NCBI Taxonomy" id="1743165"/>
    <lineage>
        <taxon>Bacteria</taxon>
        <taxon>Pseudomonadati</taxon>
        <taxon>Pseudomonadota</taxon>
        <taxon>Betaproteobacteria</taxon>
        <taxon>Burkholderiales</taxon>
        <taxon>Burkholderiaceae</taxon>
        <taxon>Polynucleobacter</taxon>
    </lineage>
</organism>
<feature type="transmembrane region" description="Helical" evidence="1">
    <location>
        <begin position="54"/>
        <end position="74"/>
    </location>
</feature>
<reference evidence="2 3" key="1">
    <citation type="submission" date="2018-04" db="EMBL/GenBank/DDBJ databases">
        <title>Polynucleobacter sp. UK-Long2-W17 genome.</title>
        <authorList>
            <person name="Hahn M.W."/>
        </authorList>
    </citation>
    <scope>NUCLEOTIDE SEQUENCE [LARGE SCALE GENOMIC DNA]</scope>
    <source>
        <strain evidence="2 3">UK-Long2-W17</strain>
    </source>
</reference>
<evidence type="ECO:0000256" key="1">
    <source>
        <dbReference type="SAM" id="Phobius"/>
    </source>
</evidence>
<feature type="transmembrane region" description="Helical" evidence="1">
    <location>
        <begin position="196"/>
        <end position="214"/>
    </location>
</feature>
<dbReference type="EMBL" id="CP028940">
    <property type="protein sequence ID" value="QKM60073.1"/>
    <property type="molecule type" value="Genomic_DNA"/>
</dbReference>
<protein>
    <recommendedName>
        <fullName evidence="4">DUF4239 domain-containing protein</fullName>
    </recommendedName>
</protein>
<dbReference type="Proteomes" id="UP000501090">
    <property type="component" value="Chromosome"/>
</dbReference>
<evidence type="ECO:0000313" key="2">
    <source>
        <dbReference type="EMBL" id="QKM60073.1"/>
    </source>
</evidence>
<keyword evidence="1" id="KW-0812">Transmembrane</keyword>
<dbReference type="KEGG" id="pard:DN92_02920"/>
<feature type="transmembrane region" description="Helical" evidence="1">
    <location>
        <begin position="220"/>
        <end position="240"/>
    </location>
</feature>
<evidence type="ECO:0000313" key="3">
    <source>
        <dbReference type="Proteomes" id="UP000501090"/>
    </source>
</evidence>
<evidence type="ECO:0008006" key="4">
    <source>
        <dbReference type="Google" id="ProtNLM"/>
    </source>
</evidence>
<dbReference type="AlphaFoldDB" id="A0A6M9PVS8"/>
<dbReference type="RefSeq" id="WP_173959844.1">
    <property type="nucleotide sequence ID" value="NZ_CBCSCC010000012.1"/>
</dbReference>
<gene>
    <name evidence="2" type="ORF">DN92_02920</name>
</gene>
<feature type="transmembrane region" description="Helical" evidence="1">
    <location>
        <begin position="12"/>
        <end position="34"/>
    </location>
</feature>
<keyword evidence="1" id="KW-0472">Membrane</keyword>
<keyword evidence="1" id="KW-1133">Transmembrane helix</keyword>